<dbReference type="AlphaFoldDB" id="A0A517DZ60"/>
<evidence type="ECO:0000313" key="5">
    <source>
        <dbReference type="EMBL" id="QDR82644.1"/>
    </source>
</evidence>
<dbReference type="PANTHER" id="PTHR42832">
    <property type="entry name" value="AMINO ACID AMINOTRANSFERASE"/>
    <property type="match status" value="1"/>
</dbReference>
<evidence type="ECO:0000256" key="1">
    <source>
        <dbReference type="ARBA" id="ARBA00001933"/>
    </source>
</evidence>
<organism evidence="5 6">
    <name type="scientific">Sporomusa termitida</name>
    <dbReference type="NCBI Taxonomy" id="2377"/>
    <lineage>
        <taxon>Bacteria</taxon>
        <taxon>Bacillati</taxon>
        <taxon>Bacillota</taxon>
        <taxon>Negativicutes</taxon>
        <taxon>Selenomonadales</taxon>
        <taxon>Sporomusaceae</taxon>
        <taxon>Sporomusa</taxon>
    </lineage>
</organism>
<protein>
    <submittedName>
        <fullName evidence="5">LL-diaminopimelate aminotransferase</fullName>
        <ecNumber evidence="5">2.6.1.83</ecNumber>
    </submittedName>
</protein>
<reference evidence="5 6" key="1">
    <citation type="submission" date="2019-02" db="EMBL/GenBank/DDBJ databases">
        <title>Closed genome of Sporomusa termitida DSM 4440.</title>
        <authorList>
            <person name="Poehlein A."/>
            <person name="Daniel R."/>
        </authorList>
    </citation>
    <scope>NUCLEOTIDE SEQUENCE [LARGE SCALE GENOMIC DNA]</scope>
    <source>
        <strain evidence="5 6">DSM 4440</strain>
    </source>
</reference>
<dbReference type="Gene3D" id="3.40.640.10">
    <property type="entry name" value="Type I PLP-dependent aspartate aminotransferase-like (Major domain)"/>
    <property type="match status" value="1"/>
</dbReference>
<feature type="domain" description="Aminotransferase class I/classII large" evidence="4">
    <location>
        <begin position="44"/>
        <end position="394"/>
    </location>
</feature>
<dbReference type="InterPro" id="IPR050881">
    <property type="entry name" value="LL-DAP_aminotransferase"/>
</dbReference>
<sequence length="403" mass="44573">MAGDKSGVVGIMLIETAQRIDTLPEYLFAKLDKIVARKKEQGIDIINLGIGDPDQPTPEHIIEELYKEAKNPANHRYSSSIGILPYRQAVSQWYADRFGVRLDAKTQVASVIGSKEGIFHISWSFLNPGDVVLLCDIHYPVYRIGALMAGAVPYYMPVNERNNYLPDLGSIPADIAKKAKLLFVNYPNNPTGAIAGETFFHELIAFARDNNIIVCHDGAYSEIYFDDYRPPSFLQFPGAKEVGVEFSSVSKAYNMTGWRSGWIAGNAEVVEALTRLKSNIDTGQFQAIQYAAIAGLNTPPAYGQSLRNLYQERRDLVVDGLNRLGWKLEKPKAAFYLWAPVPTGYTALSFSEMVLDKAGVVVTPGTGYGQGGEGFFRISLTTPTNRILEAISRISRNIDKAVF</sequence>
<dbReference type="InterPro" id="IPR015421">
    <property type="entry name" value="PyrdxlP-dep_Trfase_major"/>
</dbReference>
<keyword evidence="6" id="KW-1185">Reference proteome</keyword>
<evidence type="ECO:0000313" key="6">
    <source>
        <dbReference type="Proteomes" id="UP000320776"/>
    </source>
</evidence>
<comment type="cofactor">
    <cofactor evidence="1">
        <name>pyridoxal 5'-phosphate</name>
        <dbReference type="ChEBI" id="CHEBI:597326"/>
    </cofactor>
</comment>
<dbReference type="EC" id="2.6.1.83" evidence="5"/>
<dbReference type="Gene3D" id="3.90.1150.10">
    <property type="entry name" value="Aspartate Aminotransferase, domain 1"/>
    <property type="match status" value="1"/>
</dbReference>
<evidence type="ECO:0000256" key="3">
    <source>
        <dbReference type="ARBA" id="ARBA00022679"/>
    </source>
</evidence>
<dbReference type="SUPFAM" id="SSF53383">
    <property type="entry name" value="PLP-dependent transferases"/>
    <property type="match status" value="1"/>
</dbReference>
<gene>
    <name evidence="5" type="primary">dapL_3</name>
    <name evidence="5" type="ORF">SPTER_40730</name>
</gene>
<evidence type="ECO:0000259" key="4">
    <source>
        <dbReference type="Pfam" id="PF00155"/>
    </source>
</evidence>
<dbReference type="NCBIfam" id="NF006756">
    <property type="entry name" value="PRK09276.1"/>
    <property type="match status" value="1"/>
</dbReference>
<dbReference type="PANTHER" id="PTHR42832:SF3">
    <property type="entry name" value="L-GLUTAMINE--4-(METHYLSULFANYL)-2-OXOBUTANOATE AMINOTRANSFERASE"/>
    <property type="match status" value="1"/>
</dbReference>
<dbReference type="EMBL" id="CP036259">
    <property type="protein sequence ID" value="QDR82644.1"/>
    <property type="molecule type" value="Genomic_DNA"/>
</dbReference>
<accession>A0A517DZ60</accession>
<dbReference type="InterPro" id="IPR015422">
    <property type="entry name" value="PyrdxlP-dep_Trfase_small"/>
</dbReference>
<proteinExistence type="predicted"/>
<dbReference type="GO" id="GO:0010285">
    <property type="term" value="F:L,L-diaminopimelate aminotransferase activity"/>
    <property type="evidence" value="ECO:0007669"/>
    <property type="project" value="UniProtKB-EC"/>
</dbReference>
<dbReference type="GO" id="GO:0030170">
    <property type="term" value="F:pyridoxal phosphate binding"/>
    <property type="evidence" value="ECO:0007669"/>
    <property type="project" value="InterPro"/>
</dbReference>
<dbReference type="InterPro" id="IPR015424">
    <property type="entry name" value="PyrdxlP-dep_Trfase"/>
</dbReference>
<name>A0A517DZ60_9FIRM</name>
<dbReference type="RefSeq" id="WP_211367338.1">
    <property type="nucleotide sequence ID" value="NZ_CP036259.1"/>
</dbReference>
<evidence type="ECO:0000256" key="2">
    <source>
        <dbReference type="ARBA" id="ARBA00022576"/>
    </source>
</evidence>
<dbReference type="Pfam" id="PF00155">
    <property type="entry name" value="Aminotran_1_2"/>
    <property type="match status" value="1"/>
</dbReference>
<keyword evidence="3 5" id="KW-0808">Transferase</keyword>
<dbReference type="KEGG" id="sted:SPTER_40730"/>
<keyword evidence="2 5" id="KW-0032">Aminotransferase</keyword>
<dbReference type="Proteomes" id="UP000320776">
    <property type="component" value="Chromosome"/>
</dbReference>
<dbReference type="CDD" id="cd00609">
    <property type="entry name" value="AAT_like"/>
    <property type="match status" value="1"/>
</dbReference>
<dbReference type="InterPro" id="IPR004839">
    <property type="entry name" value="Aminotransferase_I/II_large"/>
</dbReference>